<dbReference type="InterPro" id="IPR051460">
    <property type="entry name" value="HdrC_iron-sulfur_subunit"/>
</dbReference>
<evidence type="ECO:0000256" key="4">
    <source>
        <dbReference type="ARBA" id="ARBA00023004"/>
    </source>
</evidence>
<dbReference type="InterPro" id="IPR004017">
    <property type="entry name" value="Cys_rich_dom"/>
</dbReference>
<dbReference type="Gene3D" id="1.10.1060.10">
    <property type="entry name" value="Alpha-helical ferredoxin"/>
    <property type="match status" value="1"/>
</dbReference>
<feature type="domain" description="4Fe-4S ferredoxin-type" evidence="8">
    <location>
        <begin position="314"/>
        <end position="344"/>
    </location>
</feature>
<evidence type="ECO:0000256" key="6">
    <source>
        <dbReference type="SAM" id="MobiDB-lite"/>
    </source>
</evidence>
<dbReference type="InterPro" id="IPR009051">
    <property type="entry name" value="Helical_ferredxn"/>
</dbReference>
<keyword evidence="1" id="KW-0004">4Fe-4S</keyword>
<dbReference type="OrthoDB" id="9794954at2"/>
<dbReference type="GO" id="GO:0046872">
    <property type="term" value="F:metal ion binding"/>
    <property type="evidence" value="ECO:0007669"/>
    <property type="project" value="UniProtKB-KW"/>
</dbReference>
<dbReference type="EMBL" id="FYEZ01000001">
    <property type="protein sequence ID" value="SNC65569.1"/>
    <property type="molecule type" value="Genomic_DNA"/>
</dbReference>
<feature type="compositionally biased region" description="Low complexity" evidence="6">
    <location>
        <begin position="1160"/>
        <end position="1195"/>
    </location>
</feature>
<dbReference type="Proteomes" id="UP000198122">
    <property type="component" value="Unassembled WGS sequence"/>
</dbReference>
<feature type="transmembrane region" description="Helical" evidence="7">
    <location>
        <begin position="201"/>
        <end position="227"/>
    </location>
</feature>
<evidence type="ECO:0000259" key="8">
    <source>
        <dbReference type="PROSITE" id="PS51379"/>
    </source>
</evidence>
<keyword evidence="4" id="KW-0408">Iron</keyword>
<dbReference type="GO" id="GO:0016491">
    <property type="term" value="F:oxidoreductase activity"/>
    <property type="evidence" value="ECO:0007669"/>
    <property type="project" value="UniProtKB-KW"/>
</dbReference>
<keyword evidence="2" id="KW-0479">Metal-binding</keyword>
<dbReference type="PANTHER" id="PTHR43255:SF1">
    <property type="entry name" value="IRON-SULFUR-BINDING OXIDOREDUCTASE FADF-RELATED"/>
    <property type="match status" value="1"/>
</dbReference>
<feature type="compositionally biased region" description="Low complexity" evidence="6">
    <location>
        <begin position="1241"/>
        <end position="1261"/>
    </location>
</feature>
<feature type="region of interest" description="Disordered" evidence="6">
    <location>
        <begin position="804"/>
        <end position="1429"/>
    </location>
</feature>
<keyword evidence="3" id="KW-0560">Oxidoreductase</keyword>
<feature type="compositionally biased region" description="Basic and acidic residues" evidence="6">
    <location>
        <begin position="1105"/>
        <end position="1115"/>
    </location>
</feature>
<proteinExistence type="predicted"/>
<keyword evidence="7" id="KW-1133">Transmembrane helix</keyword>
<feature type="transmembrane region" description="Helical" evidence="7">
    <location>
        <begin position="239"/>
        <end position="260"/>
    </location>
</feature>
<accession>A0A212THQ1</accession>
<organism evidence="9 10">
    <name type="scientific">Kytococcus aerolatus</name>
    <dbReference type="NCBI Taxonomy" id="592308"/>
    <lineage>
        <taxon>Bacteria</taxon>
        <taxon>Bacillati</taxon>
        <taxon>Actinomycetota</taxon>
        <taxon>Actinomycetes</taxon>
        <taxon>Micrococcales</taxon>
        <taxon>Kytococcaceae</taxon>
        <taxon>Kytococcus</taxon>
    </lineage>
</organism>
<keyword evidence="10" id="KW-1185">Reference proteome</keyword>
<dbReference type="PANTHER" id="PTHR43255">
    <property type="entry name" value="IRON-SULFUR-BINDING OXIDOREDUCTASE FADF-RELATED-RELATED"/>
    <property type="match status" value="1"/>
</dbReference>
<feature type="compositionally biased region" description="Polar residues" evidence="6">
    <location>
        <begin position="1266"/>
        <end position="1282"/>
    </location>
</feature>
<gene>
    <name evidence="9" type="ORF">SAMN05445756_1365</name>
</gene>
<feature type="compositionally biased region" description="Basic and acidic residues" evidence="6">
    <location>
        <begin position="845"/>
        <end position="854"/>
    </location>
</feature>
<keyword evidence="7" id="KW-0812">Transmembrane</keyword>
<feature type="domain" description="4Fe-4S ferredoxin-type" evidence="8">
    <location>
        <begin position="401"/>
        <end position="433"/>
    </location>
</feature>
<feature type="compositionally biased region" description="Low complexity" evidence="6">
    <location>
        <begin position="884"/>
        <end position="920"/>
    </location>
</feature>
<feature type="compositionally biased region" description="Low complexity" evidence="6">
    <location>
        <begin position="1128"/>
        <end position="1149"/>
    </location>
</feature>
<evidence type="ECO:0000256" key="7">
    <source>
        <dbReference type="SAM" id="Phobius"/>
    </source>
</evidence>
<dbReference type="SUPFAM" id="SSF46548">
    <property type="entry name" value="alpha-helical ferredoxin"/>
    <property type="match status" value="1"/>
</dbReference>
<feature type="compositionally biased region" description="Basic and acidic residues" evidence="6">
    <location>
        <begin position="1302"/>
        <end position="1315"/>
    </location>
</feature>
<feature type="transmembrane region" description="Helical" evidence="7">
    <location>
        <begin position="6"/>
        <end position="28"/>
    </location>
</feature>
<evidence type="ECO:0000256" key="5">
    <source>
        <dbReference type="ARBA" id="ARBA00023014"/>
    </source>
</evidence>
<evidence type="ECO:0000313" key="10">
    <source>
        <dbReference type="Proteomes" id="UP000198122"/>
    </source>
</evidence>
<evidence type="ECO:0000256" key="2">
    <source>
        <dbReference type="ARBA" id="ARBA00022723"/>
    </source>
</evidence>
<dbReference type="PROSITE" id="PS51379">
    <property type="entry name" value="4FE4S_FER_2"/>
    <property type="match status" value="2"/>
</dbReference>
<feature type="transmembrane region" description="Helical" evidence="7">
    <location>
        <begin position="153"/>
        <end position="181"/>
    </location>
</feature>
<dbReference type="GO" id="GO:0005886">
    <property type="term" value="C:plasma membrane"/>
    <property type="evidence" value="ECO:0007669"/>
    <property type="project" value="TreeGrafter"/>
</dbReference>
<feature type="compositionally biased region" description="Polar residues" evidence="6">
    <location>
        <begin position="1353"/>
        <end position="1365"/>
    </location>
</feature>
<dbReference type="GO" id="GO:0051539">
    <property type="term" value="F:4 iron, 4 sulfur cluster binding"/>
    <property type="evidence" value="ECO:0007669"/>
    <property type="project" value="UniProtKB-KW"/>
</dbReference>
<keyword evidence="5" id="KW-0411">Iron-sulfur</keyword>
<feature type="transmembrane region" description="Helical" evidence="7">
    <location>
        <begin position="69"/>
        <end position="93"/>
    </location>
</feature>
<feature type="compositionally biased region" description="Low complexity" evidence="6">
    <location>
        <begin position="1040"/>
        <end position="1069"/>
    </location>
</feature>
<feature type="compositionally biased region" description="Polar residues" evidence="6">
    <location>
        <begin position="1029"/>
        <end position="1039"/>
    </location>
</feature>
<dbReference type="Pfam" id="PF13187">
    <property type="entry name" value="Fer4_9"/>
    <property type="match status" value="1"/>
</dbReference>
<dbReference type="PROSITE" id="PS00198">
    <property type="entry name" value="4FE4S_FER_1"/>
    <property type="match status" value="1"/>
</dbReference>
<dbReference type="InterPro" id="IPR017896">
    <property type="entry name" value="4Fe4S_Fe-S-bd"/>
</dbReference>
<feature type="transmembrane region" description="Helical" evidence="7">
    <location>
        <begin position="113"/>
        <end position="132"/>
    </location>
</feature>
<dbReference type="Pfam" id="PF02754">
    <property type="entry name" value="CCG"/>
    <property type="match status" value="2"/>
</dbReference>
<sequence>MHPLQLLTILVCLAITTAGIALLTRAVMRILAVVRQGQAAVGRFDDPVQRTTTMFREVLLHPRMLRKKWVAIAHWFTMLSFGVLFLTLVTAYGQLFDPRFALPLLGHFPPFEWLTEFFAWTGLVGIVFLIVLRQLKKPAAAEKETGNARRSRFWGSTFWQAYYVEFTILGVVLCILALRALEYALGRVEGAEHASALHFPLTAWMGSALTGLSAGTLGALIIAVALVKILISMAWMITIGLQPTMGVAWHRFLAFFNIWFKRHADGRTSLGELQPMMVGGKPLTSMDQLEEIAEADEGDDELRMGVGSIEDFTWKGLLDFTTCTECGRCQEQCPAWNTEKPLSPKMLVMNLRDAAYAQAPWQSATLTASDPDSQVAAGSPEDFDIRQLVGATEGDPTIPSGGAVIDPDVLWSCTSCGACVEQCPVDIEHVDAIVDMRRNQVLIESAFPSELGGLFKNLESKQNPWGMANSTRMDWAKGLDFPIKQVGSDVESLDEVEYLFWVGCAGAFEDRAKKTTQAVAELLDIAGVDFAVLGDGEACTGDSARRAGNEVLYQMLAQQNVEMLNEVGATKIVVTCAHCFNTIKNEYPQNGGKYEVVHHTQLLNRLVREKKLQPVAASEVATPSPFASTAPSVTYHDPCYLGRHNKVYEAPRELIATLPGVEYREMERSKEKSFCCGAGGARMWMEEKLGSRINVNRTEEAIDTGAERIAIGCPFCRVMMSDGLTAAQEEGRGKDVEVVDVAQMLLAGVRRGQEEDAAAGVVTDELVDGTTTDGAASDAETQRIQIPDDISELTKAGSSAAAGAALASGSGSDDGSEGDEAASRVSAEEPRESDGDDAEGPVGSRVDEDDRSPEGETTVDEQGAVGQVEEDRAAGEEPADAVDEPAAAGAPSDDTTNATGTAGTTTGDAAGAATAAGGTAPQAFTGDRIGADTPTRFGWASQDGAPAGGTAASASQTAPAAAAASDADSDNTAAAETATAAATVDTADGTTPEAEAPAPAGPSAGTAPAAFTGQRIGADTPTRFGWATDQATGAPSTGQAGAPATEATDAAPAAEAASSAEPPQREAASTQGAGSVDAEASATEATVSPGAAGVTGTGSAPAGHGGDRIGGESPRRFGWATGTGGEQAEGAAPAAAAQPEPTVTAATQASPEPATEQHSESAVTEQTSTTVTTSQATPAGPATPDDDAAPAASGPIGTAPAGHSGDRIGLDSPQRFGWATGRGSDQDATEGEASTSQAAVTEATGPSTSTEEPTPTVSVPADSSDQRTAATAPQGHTSTTIGADSASRFGWAQGGAQAAEAEVERADTPPIDESHAPVTSTGVMQGDRMDDIGQEQQPQEAADRQPQEVVDPGTTSTPAVVSGTQIVEDDASVNQGSTEPTATGSAAPEADASEAPPTGGAPVEVPNVGERASRIGAHSPALRLGAWKG</sequence>
<dbReference type="InterPro" id="IPR017900">
    <property type="entry name" value="4Fe4S_Fe_S_CS"/>
</dbReference>
<feature type="compositionally biased region" description="Polar residues" evidence="6">
    <location>
        <begin position="1372"/>
        <end position="1384"/>
    </location>
</feature>
<reference evidence="9 10" key="1">
    <citation type="submission" date="2017-06" db="EMBL/GenBank/DDBJ databases">
        <authorList>
            <person name="Kim H.J."/>
            <person name="Triplett B.A."/>
        </authorList>
    </citation>
    <scope>NUCLEOTIDE SEQUENCE [LARGE SCALE GENOMIC DNA]</scope>
    <source>
        <strain evidence="9 10">DSM 22179</strain>
    </source>
</reference>
<feature type="compositionally biased region" description="Low complexity" evidence="6">
    <location>
        <begin position="1385"/>
        <end position="1397"/>
    </location>
</feature>
<feature type="compositionally biased region" description="Low complexity" evidence="6">
    <location>
        <begin position="804"/>
        <end position="813"/>
    </location>
</feature>
<evidence type="ECO:0000256" key="3">
    <source>
        <dbReference type="ARBA" id="ARBA00023002"/>
    </source>
</evidence>
<dbReference type="RefSeq" id="WP_088818212.1">
    <property type="nucleotide sequence ID" value="NZ_FYEZ01000001.1"/>
</dbReference>
<evidence type="ECO:0000313" key="9">
    <source>
        <dbReference type="EMBL" id="SNC65569.1"/>
    </source>
</evidence>
<evidence type="ECO:0000256" key="1">
    <source>
        <dbReference type="ARBA" id="ARBA00022485"/>
    </source>
</evidence>
<name>A0A212THQ1_9MICO</name>
<protein>
    <submittedName>
        <fullName evidence="9">Fe-S oxidoreductase</fullName>
    </submittedName>
</protein>
<feature type="compositionally biased region" description="Low complexity" evidence="6">
    <location>
        <begin position="943"/>
        <end position="1013"/>
    </location>
</feature>
<keyword evidence="7" id="KW-0472">Membrane</keyword>